<dbReference type="InterPro" id="IPR050630">
    <property type="entry name" value="WD_repeat_EMAP"/>
</dbReference>
<feature type="region of interest" description="Disordered" evidence="7">
    <location>
        <begin position="1170"/>
        <end position="1193"/>
    </location>
</feature>
<feature type="repeat" description="WD" evidence="6">
    <location>
        <begin position="630"/>
        <end position="671"/>
    </location>
</feature>
<keyword evidence="3" id="KW-0677">Repeat</keyword>
<dbReference type="Gene3D" id="2.130.10.10">
    <property type="entry name" value="YVTN repeat-like/Quinoprotein amine dehydrogenase"/>
    <property type="match status" value="2"/>
</dbReference>
<evidence type="ECO:0000256" key="4">
    <source>
        <dbReference type="ARBA" id="ARBA00023273"/>
    </source>
</evidence>
<sequence>MADNDNEPTTAADQAVEEISGEAQTHTDPEQAEEGIAKVSVDEGDRESTKQDEAEPETTGEEAGTGGVGESDAAEPVVEGNVVEGEDTNQSTGDGEQQQVDQTQENTNINQAGDDGNADTTQKEDPAEEQQAPAECLPQEGTEVGETVPTDGELHTEDADEVVASVVDGNDDTVEQQMEADVTANEGEQDGDVAGDGDQNGQETQVEEGGVDGEGEQPPTEQDMEDQQMPAQVTTPAPVDTGRHVVTPTDGEQLDAVDEHTIESESVKPEEPGPNALNLTWSFGVNRNIAAINLTDGQRKAVLYTCAHIAVIYDHVENTQQLLQGHCNNISCTCVSEDKRWVATADKGPNSTVIMWDSHTGIPVQTLFDAHPDGGVSGMTMTPDAKYLATLSANGKKQTFAIWDWTTDSETPICTAELDESYGLQTYVQFNPEDITQIVSNSDQQVIFYSWKNDKIEYFAPSLTDQDFNRAVGNYSKSIFVSGTTKAYTATSCGNIVVWDNNRPISGPPSLEPSPNKKAFKLVRLQERGITVLTTTDNYVVTADVLGHVKFYDWHLRMSNWYSDFDVGPINSLSFEYLPEFSYEAKADSNYPPDATIYSKPFVTRDYMIGTSTAVIAHVVADGTSLKVIHREHDAAVHAVATHPSKPFVCIGSYAGYVKVWNYLKKEVVVQRRFPRGCLVRCLTYDPQGAYIAVGFTNGSVRILDALTLDDECPEPFRFSRDVVIQCAFSHDSEWLATADADYCVSVFKAQPYNEQEPWMYLGKQRAHYKPVRGIMFGRTLDSEVPRLLSVGEDRTLVEYAIFSSTTDNLQLISSDRIEQSAIPQCFTMYPPITKENFLLLANDQYKFKLYNSTTKMCRKTLLAPTYGSPLQRMEVLPTEGAVDSKRYLAYITNDKVGLHSMPLDGNPHNAMALIAHPGKVVNLACSYDGKHVFTAGGTDSSVHMWNVNLMVLEAGSKLGGEDLIPFYGLLEGGREGELFAELEDYFYYAQIRSQGVDTMDSREISTKIPLTEVPFVMRALGFYPSEQEIEDMLNEVKFSQYVETGKYVTDIDLGEFIKLYVNHRPAFGLSISQLQRAFEVLGLDDGTGVPAIDRGELLDLLQSKGEHMTEHDLAEFLTTLLGYNPEGGSSELGLYDPANAGDIIEDNLPESINSDMFASQVLGFGYDESAEQRARQESPTDVKSPAEVMMIH</sequence>
<dbReference type="PANTHER" id="PTHR13720:SF13">
    <property type="entry name" value="CILIA- AND FLAGELLA-ASSOCIATED PROTEIN 251"/>
    <property type="match status" value="1"/>
</dbReference>
<evidence type="ECO:0000256" key="3">
    <source>
        <dbReference type="ARBA" id="ARBA00022737"/>
    </source>
</evidence>
<dbReference type="InterPro" id="IPR001680">
    <property type="entry name" value="WD40_rpt"/>
</dbReference>
<dbReference type="InterPro" id="IPR036322">
    <property type="entry name" value="WD40_repeat_dom_sf"/>
</dbReference>
<keyword evidence="4" id="KW-0966">Cell projection</keyword>
<evidence type="ECO:0000256" key="1">
    <source>
        <dbReference type="ARBA" id="ARBA00004138"/>
    </source>
</evidence>
<dbReference type="InterPro" id="IPR015943">
    <property type="entry name" value="WD40/YVTN_repeat-like_dom_sf"/>
</dbReference>
<name>A0ABM0MZ69_SACKO</name>
<gene>
    <name evidence="9" type="primary">LOC100377751</name>
</gene>
<dbReference type="SUPFAM" id="SSF47473">
    <property type="entry name" value="EF-hand"/>
    <property type="match status" value="1"/>
</dbReference>
<feature type="compositionally biased region" description="Basic and acidic residues" evidence="7">
    <location>
        <begin position="40"/>
        <end position="53"/>
    </location>
</feature>
<dbReference type="InterPro" id="IPR011992">
    <property type="entry name" value="EF-hand-dom_pair"/>
</dbReference>
<dbReference type="Pfam" id="PF00400">
    <property type="entry name" value="WD40"/>
    <property type="match status" value="3"/>
</dbReference>
<dbReference type="Gene3D" id="1.10.238.10">
    <property type="entry name" value="EF-hand"/>
    <property type="match status" value="1"/>
</dbReference>
<dbReference type="GeneID" id="100377751"/>
<proteinExistence type="predicted"/>
<dbReference type="SMART" id="SM00320">
    <property type="entry name" value="WD40"/>
    <property type="match status" value="8"/>
</dbReference>
<accession>A0ABM0MZ69</accession>
<dbReference type="SUPFAM" id="SSF50978">
    <property type="entry name" value="WD40 repeat-like"/>
    <property type="match status" value="2"/>
</dbReference>
<comment type="subcellular location">
    <subcellularLocation>
        <location evidence="1">Cell projection</location>
        <location evidence="1">Cilium</location>
    </subcellularLocation>
</comment>
<dbReference type="PANTHER" id="PTHR13720">
    <property type="entry name" value="WD-40 REPEAT PROTEIN"/>
    <property type="match status" value="1"/>
</dbReference>
<keyword evidence="8" id="KW-1185">Reference proteome</keyword>
<feature type="compositionally biased region" description="Polar residues" evidence="7">
    <location>
        <begin position="88"/>
        <end position="111"/>
    </location>
</feature>
<feature type="compositionally biased region" description="Basic and acidic residues" evidence="7">
    <location>
        <begin position="1171"/>
        <end position="1181"/>
    </location>
</feature>
<feature type="compositionally biased region" description="Acidic residues" evidence="7">
    <location>
        <begin position="205"/>
        <end position="215"/>
    </location>
</feature>
<evidence type="ECO:0000313" key="8">
    <source>
        <dbReference type="Proteomes" id="UP000694865"/>
    </source>
</evidence>
<feature type="compositionally biased region" description="Low complexity" evidence="7">
    <location>
        <begin position="129"/>
        <end position="140"/>
    </location>
</feature>
<evidence type="ECO:0000256" key="5">
    <source>
        <dbReference type="ARBA" id="ARBA00040994"/>
    </source>
</evidence>
<evidence type="ECO:0000256" key="6">
    <source>
        <dbReference type="PROSITE-ProRule" id="PRU00221"/>
    </source>
</evidence>
<evidence type="ECO:0000256" key="2">
    <source>
        <dbReference type="ARBA" id="ARBA00022574"/>
    </source>
</evidence>
<reference evidence="9" key="1">
    <citation type="submission" date="2025-08" db="UniProtKB">
        <authorList>
            <consortium name="RefSeq"/>
        </authorList>
    </citation>
    <scope>IDENTIFICATION</scope>
    <source>
        <tissue evidence="9">Testes</tissue>
    </source>
</reference>
<feature type="repeat" description="WD" evidence="6">
    <location>
        <begin position="914"/>
        <end position="949"/>
    </location>
</feature>
<feature type="region of interest" description="Disordered" evidence="7">
    <location>
        <begin position="1"/>
        <end position="254"/>
    </location>
</feature>
<organism evidence="8 9">
    <name type="scientific">Saccoglossus kowalevskii</name>
    <name type="common">Acorn worm</name>
    <dbReference type="NCBI Taxonomy" id="10224"/>
    <lineage>
        <taxon>Eukaryota</taxon>
        <taxon>Metazoa</taxon>
        <taxon>Hemichordata</taxon>
        <taxon>Enteropneusta</taxon>
        <taxon>Harrimaniidae</taxon>
        <taxon>Saccoglossus</taxon>
    </lineage>
</organism>
<evidence type="ECO:0000313" key="9">
    <source>
        <dbReference type="RefSeq" id="XP_006825310.1"/>
    </source>
</evidence>
<evidence type="ECO:0000256" key="7">
    <source>
        <dbReference type="SAM" id="MobiDB-lite"/>
    </source>
</evidence>
<dbReference type="RefSeq" id="XP_006825310.1">
    <property type="nucleotide sequence ID" value="XM_006825247.1"/>
</dbReference>
<dbReference type="PROSITE" id="PS50082">
    <property type="entry name" value="WD_REPEATS_2"/>
    <property type="match status" value="2"/>
</dbReference>
<protein>
    <recommendedName>
        <fullName evidence="5">Cilia- and flagella-associated protein 251</fullName>
    </recommendedName>
</protein>
<keyword evidence="2 6" id="KW-0853">WD repeat</keyword>
<dbReference type="Proteomes" id="UP000694865">
    <property type="component" value="Unplaced"/>
</dbReference>